<dbReference type="EMBL" id="EU958282">
    <property type="protein sequence ID" value="ACG30400.1"/>
    <property type="molecule type" value="mRNA"/>
</dbReference>
<reference evidence="2" key="1">
    <citation type="journal article" date="2009" name="Plant Mol. Biol.">
        <title>Insights into corn genes derived from large-scale cDNA sequencing.</title>
        <authorList>
            <person name="Alexandrov N.N."/>
            <person name="Brover V.V."/>
            <person name="Freidin S."/>
            <person name="Troukhan M.E."/>
            <person name="Tatarinova T.V."/>
            <person name="Zhang H."/>
            <person name="Swaller T.J."/>
            <person name="Lu Y.P."/>
            <person name="Bouck J."/>
            <person name="Flavell R.B."/>
            <person name="Feldmann K.A."/>
        </authorList>
    </citation>
    <scope>NUCLEOTIDE SEQUENCE</scope>
</reference>
<proteinExistence type="evidence at transcript level"/>
<organism evidence="2">
    <name type="scientific">Zea mays</name>
    <name type="common">Maize</name>
    <dbReference type="NCBI Taxonomy" id="4577"/>
    <lineage>
        <taxon>Eukaryota</taxon>
        <taxon>Viridiplantae</taxon>
        <taxon>Streptophyta</taxon>
        <taxon>Embryophyta</taxon>
        <taxon>Tracheophyta</taxon>
        <taxon>Spermatophyta</taxon>
        <taxon>Magnoliopsida</taxon>
        <taxon>Liliopsida</taxon>
        <taxon>Poales</taxon>
        <taxon>Poaceae</taxon>
        <taxon>PACMAD clade</taxon>
        <taxon>Panicoideae</taxon>
        <taxon>Andropogonodae</taxon>
        <taxon>Andropogoneae</taxon>
        <taxon>Tripsacinae</taxon>
        <taxon>Zea</taxon>
    </lineage>
</organism>
<protein>
    <submittedName>
        <fullName evidence="2">Uncharacterized protein</fullName>
    </submittedName>
</protein>
<feature type="region of interest" description="Disordered" evidence="1">
    <location>
        <begin position="1"/>
        <end position="36"/>
    </location>
</feature>
<evidence type="ECO:0000313" key="2">
    <source>
        <dbReference type="EMBL" id="ACG30400.1"/>
    </source>
</evidence>
<accession>B6SZW7</accession>
<sequence length="36" mass="3976">MISYNGGRAKSTSTKRRPWDGGIDQDRQGPCQLPKA</sequence>
<evidence type="ECO:0000256" key="1">
    <source>
        <dbReference type="SAM" id="MobiDB-lite"/>
    </source>
</evidence>
<name>B6SZW7_MAIZE</name>
<dbReference type="AlphaFoldDB" id="B6SZW7"/>